<evidence type="ECO:0000259" key="2">
    <source>
        <dbReference type="SMART" id="SM00587"/>
    </source>
</evidence>
<dbReference type="InterPro" id="IPR015897">
    <property type="entry name" value="CHK_kinase-like"/>
</dbReference>
<reference evidence="4" key="1">
    <citation type="submission" date="2025-08" db="UniProtKB">
        <authorList>
            <consortium name="RefSeq"/>
        </authorList>
    </citation>
    <scope>IDENTIFICATION</scope>
</reference>
<dbReference type="Gene3D" id="3.90.1200.10">
    <property type="match status" value="1"/>
</dbReference>
<keyword evidence="1" id="KW-0472">Membrane</keyword>
<evidence type="ECO:0000313" key="3">
    <source>
        <dbReference type="Proteomes" id="UP000504615"/>
    </source>
</evidence>
<keyword evidence="1" id="KW-0812">Transmembrane</keyword>
<dbReference type="AlphaFoldDB" id="A0A6I9WF47"/>
<dbReference type="PANTHER" id="PTHR11012">
    <property type="entry name" value="PROTEIN KINASE-LIKE DOMAIN-CONTAINING"/>
    <property type="match status" value="1"/>
</dbReference>
<dbReference type="SUPFAM" id="SSF56112">
    <property type="entry name" value="Protein kinase-like (PK-like)"/>
    <property type="match status" value="1"/>
</dbReference>
<dbReference type="GeneID" id="105429712"/>
<accession>A0A6I9WF47</accession>
<dbReference type="InterPro" id="IPR004119">
    <property type="entry name" value="EcKL"/>
</dbReference>
<dbReference type="InterPro" id="IPR011009">
    <property type="entry name" value="Kinase-like_dom_sf"/>
</dbReference>
<organism evidence="3 4">
    <name type="scientific">Pogonomyrmex barbatus</name>
    <name type="common">red harvester ant</name>
    <dbReference type="NCBI Taxonomy" id="144034"/>
    <lineage>
        <taxon>Eukaryota</taxon>
        <taxon>Metazoa</taxon>
        <taxon>Ecdysozoa</taxon>
        <taxon>Arthropoda</taxon>
        <taxon>Hexapoda</taxon>
        <taxon>Insecta</taxon>
        <taxon>Pterygota</taxon>
        <taxon>Neoptera</taxon>
        <taxon>Endopterygota</taxon>
        <taxon>Hymenoptera</taxon>
        <taxon>Apocrita</taxon>
        <taxon>Aculeata</taxon>
        <taxon>Formicoidea</taxon>
        <taxon>Formicidae</taxon>
        <taxon>Myrmicinae</taxon>
        <taxon>Pogonomyrmex</taxon>
    </lineage>
</organism>
<dbReference type="Pfam" id="PF02958">
    <property type="entry name" value="EcKL"/>
    <property type="match status" value="1"/>
</dbReference>
<dbReference type="SMART" id="SM00587">
    <property type="entry name" value="CHK"/>
    <property type="match status" value="1"/>
</dbReference>
<gene>
    <name evidence="4" type="primary">LOC105429712</name>
</gene>
<name>A0A6I9WF47_9HYME</name>
<keyword evidence="1" id="KW-1133">Transmembrane helix</keyword>
<protein>
    <submittedName>
        <fullName evidence="4">Uncharacterized protein LOC105429712</fullName>
    </submittedName>
</protein>
<feature type="transmembrane region" description="Helical" evidence="1">
    <location>
        <begin position="336"/>
        <end position="355"/>
    </location>
</feature>
<feature type="domain" description="CHK kinase-like" evidence="2">
    <location>
        <begin position="120"/>
        <end position="315"/>
    </location>
</feature>
<evidence type="ECO:0000313" key="4">
    <source>
        <dbReference type="RefSeq" id="XP_011641164.1"/>
    </source>
</evidence>
<proteinExistence type="predicted"/>
<keyword evidence="3" id="KW-1185">Reference proteome</keyword>
<dbReference type="KEGG" id="pbar:105429712"/>
<dbReference type="OrthoDB" id="191037at2759"/>
<sequence length="404" mass="47127">MCNSKDFQKWIQEVMSKIIEKLGLDADEVRYKLLKSTDRMMTSIHFVVLRFKDKTKGEDNELSIVLKRPLQERGDMGEYSTRDDSQFHNEILFYQTYARPDENYARCIYANEGAPSDSVIALEDVTKRGYHLCPHKYYAPLEYVLAVVREIGRFHGKGYAMKELQPEKFFDIVSRLQEVRYFNTSMNMYKDICNIYAPRAVEYLRRQGYDTVFCDKMEAVLANAFDEVMMKMVEPLEPLSTLCHGDVTLDNILFGTKNDGQVRAMLIDFALLRYSTPVIDLSTYLHIGCPNELRKDKFLEIMRAYHDELKKYLLEAGVWNIEKYSYEAILDDYKRGGLFGFVIASLYMSILLGYFQPNKQDFITIGLIKYVKQHKYDGGDELCKMLADMLLHLRDLGCLKDILE</sequence>
<dbReference type="RefSeq" id="XP_011641164.1">
    <property type="nucleotide sequence ID" value="XM_011642862.1"/>
</dbReference>
<dbReference type="Proteomes" id="UP000504615">
    <property type="component" value="Unplaced"/>
</dbReference>
<dbReference type="PANTHER" id="PTHR11012:SF8">
    <property type="entry name" value="JUVENILE HORMONE-INDUCIBLE PROTEIN 26"/>
    <property type="match status" value="1"/>
</dbReference>
<evidence type="ECO:0000256" key="1">
    <source>
        <dbReference type="SAM" id="Phobius"/>
    </source>
</evidence>